<comment type="similarity">
    <text evidence="1 2">Belongs to the glutamate synthase family.</text>
</comment>
<dbReference type="InterPro" id="IPR002932">
    <property type="entry name" value="Glu_synthdom"/>
</dbReference>
<gene>
    <name evidence="5" type="ORF">MJ923_16955</name>
</gene>
<feature type="domain" description="Glutamate synthase" evidence="4">
    <location>
        <begin position="155"/>
        <end position="473"/>
    </location>
</feature>
<dbReference type="SUPFAM" id="SSF51395">
    <property type="entry name" value="FMN-linked oxidoreductases"/>
    <property type="match status" value="1"/>
</dbReference>
<protein>
    <submittedName>
        <fullName evidence="5">FMN-binding glutamate synthase family protein</fullName>
    </submittedName>
</protein>
<dbReference type="InterPro" id="IPR013785">
    <property type="entry name" value="Aldolase_TIM"/>
</dbReference>
<dbReference type="Proteomes" id="UP001297581">
    <property type="component" value="Unassembled WGS sequence"/>
</dbReference>
<evidence type="ECO:0000313" key="5">
    <source>
        <dbReference type="EMBL" id="MCH4295999.1"/>
    </source>
</evidence>
<comment type="caution">
    <text evidence="5">The sequence shown here is derived from an EMBL/GenBank/DDBJ whole genome shotgun (WGS) entry which is preliminary data.</text>
</comment>
<dbReference type="PANTHER" id="PTHR43819">
    <property type="entry name" value="ARCHAEAL-TYPE GLUTAMATE SYNTHASE [NADPH]"/>
    <property type="match status" value="1"/>
</dbReference>
<reference evidence="5 6" key="1">
    <citation type="submission" date="2022-02" db="EMBL/GenBank/DDBJ databases">
        <title>The genome sequence of Shewanella sp. 3B26.</title>
        <authorList>
            <person name="Du J."/>
        </authorList>
    </citation>
    <scope>NUCLEOTIDE SEQUENCE [LARGE SCALE GENOMIC DNA]</scope>
    <source>
        <strain evidence="5 6">3B26</strain>
    </source>
</reference>
<keyword evidence="6" id="KW-1185">Reference proteome</keyword>
<feature type="transmembrane region" description="Helical" evidence="3">
    <location>
        <begin position="7"/>
        <end position="23"/>
    </location>
</feature>
<dbReference type="RefSeq" id="WP_240592097.1">
    <property type="nucleotide sequence ID" value="NZ_JAKUDL010000007.1"/>
</dbReference>
<dbReference type="PANTHER" id="PTHR43819:SF1">
    <property type="entry name" value="ARCHAEAL-TYPE GLUTAMATE SYNTHASE [NADPH]"/>
    <property type="match status" value="1"/>
</dbReference>
<keyword evidence="3" id="KW-1133">Transmembrane helix</keyword>
<dbReference type="EMBL" id="JAKUDL010000007">
    <property type="protein sequence ID" value="MCH4295999.1"/>
    <property type="molecule type" value="Genomic_DNA"/>
</dbReference>
<evidence type="ECO:0000256" key="2">
    <source>
        <dbReference type="PIRNR" id="PIRNR006429"/>
    </source>
</evidence>
<keyword evidence="3" id="KW-0472">Membrane</keyword>
<evidence type="ECO:0000256" key="3">
    <source>
        <dbReference type="SAM" id="Phobius"/>
    </source>
</evidence>
<dbReference type="InterPro" id="IPR024188">
    <property type="entry name" value="GltB"/>
</dbReference>
<dbReference type="Pfam" id="PF01645">
    <property type="entry name" value="Glu_synthase"/>
    <property type="match status" value="1"/>
</dbReference>
<dbReference type="AlphaFoldDB" id="A0AAJ1EZE6"/>
<sequence>MTIMQKVYYLVAVVGNALAIWLVSQHPGVIAWIFLALTATYTLIGFYDLFFSRHSLNRLYPVVAYIRYGLESFRVEIQQYFIASDTEEKPFNREERSLVYQRSKGVRDTIAFGTQRDLLSENYLSLWHSLSPCEVKEDSKRVSFGGDDCTQPYSASRLNISAMSFGSLSSNAIQALNLGAKKGGFWHNTGEGGVSDHHLEHGGDLVWQIGSGLFGCRTHEGEFDAEAFARQAKLPQVRMIEIKLSQGAKPGHGGVLPKAKITDEIARIRLIPQDRDCVSPAVHPKCATPKALLGFVKELRQLSGGKPVGFKLCIGNPAEFLAIGKAMLETGILPDFITVDGAEGGTGAAPVEFTNRMGMACLEGVYFVNNALIGLGLRDKIRVIASGKTASAFDLLSKLALGADTVNAARTMMLALGCIQSRHCNTNMCPTGIATQDPVRGKAVDVEVKSERVKNFHHNTLHAFYELLGGMGLDSPNKLVPQMIKRRTPYGLLMSAGSMVKPLSHAELVEERASGVWQHWWQSASSEGFFVYDDLMLTPAELSSAH</sequence>
<dbReference type="GO" id="GO:0015930">
    <property type="term" value="F:glutamate synthase activity"/>
    <property type="evidence" value="ECO:0007669"/>
    <property type="project" value="InterPro"/>
</dbReference>
<organism evidence="5 6">
    <name type="scientific">Shewanella zhuhaiensis</name>
    <dbReference type="NCBI Taxonomy" id="2919576"/>
    <lineage>
        <taxon>Bacteria</taxon>
        <taxon>Pseudomonadati</taxon>
        <taxon>Pseudomonadota</taxon>
        <taxon>Gammaproteobacteria</taxon>
        <taxon>Alteromonadales</taxon>
        <taxon>Shewanellaceae</taxon>
        <taxon>Shewanella</taxon>
    </lineage>
</organism>
<evidence type="ECO:0000256" key="1">
    <source>
        <dbReference type="ARBA" id="ARBA00009716"/>
    </source>
</evidence>
<dbReference type="PIRSF" id="PIRSF006429">
    <property type="entry name" value="GOGAT_lg_2"/>
    <property type="match status" value="1"/>
</dbReference>
<dbReference type="GO" id="GO:0006537">
    <property type="term" value="P:glutamate biosynthetic process"/>
    <property type="evidence" value="ECO:0007669"/>
    <property type="project" value="InterPro"/>
</dbReference>
<keyword evidence="3" id="KW-0812">Transmembrane</keyword>
<dbReference type="CDD" id="cd02808">
    <property type="entry name" value="GltS_FMN"/>
    <property type="match status" value="1"/>
</dbReference>
<name>A0AAJ1EZE6_9GAMM</name>
<feature type="transmembrane region" description="Helical" evidence="3">
    <location>
        <begin position="29"/>
        <end position="50"/>
    </location>
</feature>
<accession>A0AAJ1EZE6</accession>
<proteinExistence type="inferred from homology"/>
<evidence type="ECO:0000259" key="4">
    <source>
        <dbReference type="Pfam" id="PF01645"/>
    </source>
</evidence>
<dbReference type="Gene3D" id="3.20.20.70">
    <property type="entry name" value="Aldolase class I"/>
    <property type="match status" value="1"/>
</dbReference>
<evidence type="ECO:0000313" key="6">
    <source>
        <dbReference type="Proteomes" id="UP001297581"/>
    </source>
</evidence>